<dbReference type="NCBIfam" id="TIGR00229">
    <property type="entry name" value="sensory_box"/>
    <property type="match status" value="1"/>
</dbReference>
<dbReference type="InterPro" id="IPR013655">
    <property type="entry name" value="PAS_fold_3"/>
</dbReference>
<dbReference type="CDD" id="cd00130">
    <property type="entry name" value="PAS"/>
    <property type="match status" value="1"/>
</dbReference>
<dbReference type="InterPro" id="IPR000014">
    <property type="entry name" value="PAS"/>
</dbReference>
<protein>
    <submittedName>
        <fullName evidence="2">Diguanylate cyclase</fullName>
    </submittedName>
</protein>
<evidence type="ECO:0000259" key="1">
    <source>
        <dbReference type="PROSITE" id="PS50112"/>
    </source>
</evidence>
<name>A0A2N9WV62_9NEIS</name>
<accession>A0A2N9WV62</accession>
<dbReference type="InterPro" id="IPR035965">
    <property type="entry name" value="PAS-like_dom_sf"/>
</dbReference>
<organism evidence="2 3">
    <name type="scientific">Snodgrassella alvi</name>
    <dbReference type="NCBI Taxonomy" id="1196083"/>
    <lineage>
        <taxon>Bacteria</taxon>
        <taxon>Pseudomonadati</taxon>
        <taxon>Pseudomonadota</taxon>
        <taxon>Betaproteobacteria</taxon>
        <taxon>Neisseriales</taxon>
        <taxon>Neisseriaceae</taxon>
        <taxon>Snodgrassella</taxon>
    </lineage>
</organism>
<dbReference type="Proteomes" id="UP000231293">
    <property type="component" value="Unassembled WGS sequence"/>
</dbReference>
<dbReference type="AlphaFoldDB" id="A0A2N9WV62"/>
<dbReference type="PROSITE" id="PS50112">
    <property type="entry name" value="PAS"/>
    <property type="match status" value="1"/>
</dbReference>
<gene>
    <name evidence="2" type="ORF">BGI32_03265</name>
</gene>
<evidence type="ECO:0000313" key="2">
    <source>
        <dbReference type="EMBL" id="PIT16847.1"/>
    </source>
</evidence>
<dbReference type="EMBL" id="MDVB01000048">
    <property type="protein sequence ID" value="PIT16847.1"/>
    <property type="molecule type" value="Genomic_DNA"/>
</dbReference>
<dbReference type="SUPFAM" id="SSF55785">
    <property type="entry name" value="PYP-like sensor domain (PAS domain)"/>
    <property type="match status" value="1"/>
</dbReference>
<dbReference type="Pfam" id="PF08447">
    <property type="entry name" value="PAS_3"/>
    <property type="match status" value="1"/>
</dbReference>
<sequence length="164" mass="18976">MMISPMQVPEIEHRTFELTHYDGVTRTVYCTDVETEFPDGCLITSTTDLKGIITHANEVFVHMSGWSRNELMGAEHYILRHPDMPKVAYKDLWDTVQKGNKWHGYVKNLRKDGGFYWVYATIVPNIRDGVIQGYTSVRRKPSRSKVLEMQSLYEGLMKEEQGNS</sequence>
<reference evidence="2 3" key="1">
    <citation type="journal article" date="2017" name="MBio">
        <title>Type VI secretion-mediated competition in the bee gut microbiome.</title>
        <authorList>
            <person name="Steele M.I."/>
            <person name="Kwong W.K."/>
            <person name="Powell J.E."/>
            <person name="Whiteley M."/>
            <person name="Moran N.A."/>
        </authorList>
    </citation>
    <scope>NUCLEOTIDE SEQUENCE [LARGE SCALE GENOMIC DNA]</scope>
    <source>
        <strain evidence="2 3">App2-2</strain>
    </source>
</reference>
<dbReference type="Gene3D" id="3.30.450.20">
    <property type="entry name" value="PAS domain"/>
    <property type="match status" value="1"/>
</dbReference>
<feature type="domain" description="PAS" evidence="1">
    <location>
        <begin position="48"/>
        <end position="99"/>
    </location>
</feature>
<comment type="caution">
    <text evidence="2">The sequence shown here is derived from an EMBL/GenBank/DDBJ whole genome shotgun (WGS) entry which is preliminary data.</text>
</comment>
<proteinExistence type="predicted"/>
<evidence type="ECO:0000313" key="3">
    <source>
        <dbReference type="Proteomes" id="UP000231293"/>
    </source>
</evidence>